<keyword evidence="4" id="KW-1185">Reference proteome</keyword>
<dbReference type="Gene3D" id="3.30.565.10">
    <property type="entry name" value="Histidine kinase-like ATPase, C-terminal domain"/>
    <property type="match status" value="1"/>
</dbReference>
<proteinExistence type="predicted"/>
<dbReference type="PANTHER" id="PTHR35526:SF6">
    <property type="entry name" value="SLR1861 PROTEIN"/>
    <property type="match status" value="1"/>
</dbReference>
<dbReference type="GO" id="GO:0004674">
    <property type="term" value="F:protein serine/threonine kinase activity"/>
    <property type="evidence" value="ECO:0007669"/>
    <property type="project" value="UniProtKB-KW"/>
</dbReference>
<dbReference type="SUPFAM" id="SSF55874">
    <property type="entry name" value="ATPase domain of HSP90 chaperone/DNA topoisomerase II/histidine kinase"/>
    <property type="match status" value="1"/>
</dbReference>
<gene>
    <name evidence="3" type="ORF">ATC1_131573</name>
</gene>
<dbReference type="STRING" id="1678840.ATC1_131573"/>
<reference evidence="3" key="1">
    <citation type="journal article" date="2015" name="Genome Announc.">
        <title>Draft Genome Sequence of Anaerolineae Strain TC1, a Novel Isolate from a Methanogenic Wastewater Treatment System.</title>
        <authorList>
            <person name="Matsuura N."/>
            <person name="Tourlousse D.M."/>
            <person name="Sun L."/>
            <person name="Toyonaga M."/>
            <person name="Kuroda K."/>
            <person name="Ohashi A."/>
            <person name="Cruz R."/>
            <person name="Yamaguchi T."/>
            <person name="Sekiguchi Y."/>
        </authorList>
    </citation>
    <scope>NUCLEOTIDE SEQUENCE [LARGE SCALE GENOMIC DNA]</scope>
    <source>
        <strain evidence="3">TC1</strain>
    </source>
</reference>
<dbReference type="Proteomes" id="UP000053370">
    <property type="component" value="Unassembled WGS sequence"/>
</dbReference>
<evidence type="ECO:0000256" key="1">
    <source>
        <dbReference type="ARBA" id="ARBA00022527"/>
    </source>
</evidence>
<dbReference type="Pfam" id="PF13581">
    <property type="entry name" value="HATPase_c_2"/>
    <property type="match status" value="1"/>
</dbReference>
<dbReference type="OrthoDB" id="9798941at2"/>
<organism evidence="3">
    <name type="scientific">Flexilinea flocculi</name>
    <dbReference type="NCBI Taxonomy" id="1678840"/>
    <lineage>
        <taxon>Bacteria</taxon>
        <taxon>Bacillati</taxon>
        <taxon>Chloroflexota</taxon>
        <taxon>Anaerolineae</taxon>
        <taxon>Anaerolineales</taxon>
        <taxon>Anaerolineaceae</taxon>
        <taxon>Flexilinea</taxon>
    </lineage>
</organism>
<dbReference type="PANTHER" id="PTHR35526">
    <property type="entry name" value="ANTI-SIGMA-F FACTOR RSBW-RELATED"/>
    <property type="match status" value="1"/>
</dbReference>
<dbReference type="InterPro" id="IPR036890">
    <property type="entry name" value="HATPase_C_sf"/>
</dbReference>
<keyword evidence="3" id="KW-0418">Kinase</keyword>
<evidence type="ECO:0000313" key="3">
    <source>
        <dbReference type="EMBL" id="GAP41581.1"/>
    </source>
</evidence>
<dbReference type="CDD" id="cd16936">
    <property type="entry name" value="HATPase_RsbW-like"/>
    <property type="match status" value="1"/>
</dbReference>
<evidence type="ECO:0000259" key="2">
    <source>
        <dbReference type="Pfam" id="PF13581"/>
    </source>
</evidence>
<keyword evidence="1" id="KW-0723">Serine/threonine-protein kinase</keyword>
<sequence length="136" mass="15446">MKEITVNADRSHLEEVQHFIEIELEKIACPMKICMQIALAIEEIFVNIADYAYHPNTGTVTIRSTIQKSVPAIMIQFLDQGKPYNPLERIDADITLNAEERAIGGLGILLVKKTMDNVKYEYKDGKNILTIQKNLK</sequence>
<dbReference type="RefSeq" id="WP_062283090.1">
    <property type="nucleotide sequence ID" value="NZ_DF968181.1"/>
</dbReference>
<dbReference type="PATRIC" id="fig|1678840.3.peg.3061"/>
<protein>
    <submittedName>
        <fullName evidence="3">Ser/Thr protein kinase</fullName>
    </submittedName>
</protein>
<keyword evidence="3" id="KW-0808">Transferase</keyword>
<dbReference type="AlphaFoldDB" id="A0A0S7BMZ0"/>
<dbReference type="InterPro" id="IPR003594">
    <property type="entry name" value="HATPase_dom"/>
</dbReference>
<accession>A0A0S7BMZ0</accession>
<evidence type="ECO:0000313" key="4">
    <source>
        <dbReference type="Proteomes" id="UP000053370"/>
    </source>
</evidence>
<dbReference type="InterPro" id="IPR050267">
    <property type="entry name" value="Anti-sigma-factor_SerPK"/>
</dbReference>
<name>A0A0S7BMZ0_9CHLR</name>
<feature type="domain" description="Histidine kinase/HSP90-like ATPase" evidence="2">
    <location>
        <begin position="7"/>
        <end position="133"/>
    </location>
</feature>
<dbReference type="EMBL" id="DF968181">
    <property type="protein sequence ID" value="GAP41581.1"/>
    <property type="molecule type" value="Genomic_DNA"/>
</dbReference>